<dbReference type="Proteomes" id="UP000189464">
    <property type="component" value="Chromosome"/>
</dbReference>
<dbReference type="EMBL" id="CP019698">
    <property type="protein sequence ID" value="AQS58439.1"/>
    <property type="molecule type" value="Genomic_DNA"/>
</dbReference>
<dbReference type="RefSeq" id="WP_077713398.1">
    <property type="nucleotide sequence ID" value="NZ_CP019698.1"/>
</dbReference>
<dbReference type="AlphaFoldDB" id="A0A1S6IUJ3"/>
<protein>
    <recommendedName>
        <fullName evidence="1">GAPS4 PD-(D/E)XK nuclease domain-containing protein</fullName>
    </recommendedName>
</protein>
<dbReference type="STRING" id="1833852.B0537_04645"/>
<dbReference type="KEGG" id="dfg:B0537_04645"/>
<sequence>MSEEQGVSGNHWTKGAVGLLTKLGWEQKGACNIDIPCTQHASRKNPHGIDIFFQYFEPYENKDLGIIVETKRRVWSGASSASIEEFLEQTISTLECAPYHPTFSEKYDFYGQVETALILIWYHSKDSKRTPEYDHDKYLQYISKVKAPRKRKEMNVFIASNYDILRWCSIIDTVEKICYEKKAHFDYYYPCINHNNSLRKPYLSLVHLFSAYIFGKFSYIEDDGELGRTRHVSVVFSSDRPTLTNLMILYSAVKKYMLDDVHELWLYFYDDLLEYRSYCEQFKRSVKEELNKQQKKLKIEILELPRYIDPPGWLWNGAE</sequence>
<dbReference type="Pfam" id="PF26115">
    <property type="entry name" value="PDDEXK_GAPS4"/>
    <property type="match status" value="1"/>
</dbReference>
<evidence type="ECO:0000313" key="2">
    <source>
        <dbReference type="EMBL" id="AQS58439.1"/>
    </source>
</evidence>
<reference evidence="2 3" key="1">
    <citation type="journal article" date="2016" name="Int. J. Syst. Evol. Microbiol.">
        <title>Desulfotomaculum ferrireducens sp. nov., a moderately thermophilic sulfate-reducing and dissimilatory Fe(III)-reducing bacterium isolated from compost.</title>
        <authorList>
            <person name="Yang G."/>
            <person name="Guo J."/>
            <person name="Zhuang L."/>
            <person name="Yuan Y."/>
            <person name="Zhou S."/>
        </authorList>
    </citation>
    <scope>NUCLEOTIDE SEQUENCE [LARGE SCALE GENOMIC DNA]</scope>
    <source>
        <strain evidence="2 3">GSS09</strain>
    </source>
</reference>
<evidence type="ECO:0000259" key="1">
    <source>
        <dbReference type="Pfam" id="PF26115"/>
    </source>
</evidence>
<accession>A0A1S6IUJ3</accession>
<feature type="domain" description="GAPS4 PD-(D/E)XK nuclease" evidence="1">
    <location>
        <begin position="1"/>
        <end position="161"/>
    </location>
</feature>
<name>A0A1S6IUJ3_9FIRM</name>
<organism evidence="2 3">
    <name type="scientific">Desulforamulus ferrireducens</name>
    <dbReference type="NCBI Taxonomy" id="1833852"/>
    <lineage>
        <taxon>Bacteria</taxon>
        <taxon>Bacillati</taxon>
        <taxon>Bacillota</taxon>
        <taxon>Clostridia</taxon>
        <taxon>Eubacteriales</taxon>
        <taxon>Peptococcaceae</taxon>
        <taxon>Desulforamulus</taxon>
    </lineage>
</organism>
<keyword evidence="3" id="KW-1185">Reference proteome</keyword>
<gene>
    <name evidence="2" type="ORF">B0537_04645</name>
</gene>
<evidence type="ECO:0000313" key="3">
    <source>
        <dbReference type="Proteomes" id="UP000189464"/>
    </source>
</evidence>
<proteinExistence type="predicted"/>
<dbReference type="OrthoDB" id="2834735at2"/>
<dbReference type="InterPro" id="IPR058873">
    <property type="entry name" value="PDDEXK_GAPS4"/>
</dbReference>